<keyword evidence="1" id="KW-0596">Phosphopantetheine</keyword>
<dbReference type="PROSITE" id="PS52019">
    <property type="entry name" value="PKS_MFAS_DH"/>
    <property type="match status" value="1"/>
</dbReference>
<dbReference type="Gene3D" id="3.10.129.110">
    <property type="entry name" value="Polyketide synthase dehydratase"/>
    <property type="match status" value="1"/>
</dbReference>
<dbReference type="InterPro" id="IPR050091">
    <property type="entry name" value="PKS_NRPS_Biosynth_Enz"/>
</dbReference>
<evidence type="ECO:0000256" key="3">
    <source>
        <dbReference type="ARBA" id="ARBA00022679"/>
    </source>
</evidence>
<keyword evidence="4" id="KW-0511">Multifunctional enzyme</keyword>
<dbReference type="GO" id="GO:0006633">
    <property type="term" value="P:fatty acid biosynthetic process"/>
    <property type="evidence" value="ECO:0007669"/>
    <property type="project" value="TreeGrafter"/>
</dbReference>
<dbReference type="SMART" id="SM00822">
    <property type="entry name" value="PKS_KR"/>
    <property type="match status" value="1"/>
</dbReference>
<dbReference type="RefSeq" id="WP_086160622.1">
    <property type="nucleotide sequence ID" value="NZ_CP021121.1"/>
</dbReference>
<organism evidence="8">
    <name type="scientific">Streptomyces marincola</name>
    <dbReference type="NCBI Taxonomy" id="2878388"/>
    <lineage>
        <taxon>Bacteria</taxon>
        <taxon>Bacillati</taxon>
        <taxon>Actinomycetota</taxon>
        <taxon>Actinomycetes</taxon>
        <taxon>Kitasatosporales</taxon>
        <taxon>Streptomycetaceae</taxon>
        <taxon>Streptomyces</taxon>
    </lineage>
</organism>
<evidence type="ECO:0000259" key="7">
    <source>
        <dbReference type="PROSITE" id="PS52019"/>
    </source>
</evidence>
<keyword evidence="10" id="KW-1185">Reference proteome</keyword>
<dbReference type="InterPro" id="IPR009081">
    <property type="entry name" value="PP-bd_ACP"/>
</dbReference>
<dbReference type="InterPro" id="IPR055123">
    <property type="entry name" value="SpnB-like_Rossmann"/>
</dbReference>
<dbReference type="Gene3D" id="1.10.1200.10">
    <property type="entry name" value="ACP-like"/>
    <property type="match status" value="1"/>
</dbReference>
<feature type="domain" description="PKS/mFAS DH" evidence="7">
    <location>
        <begin position="1"/>
        <end position="149"/>
    </location>
</feature>
<dbReference type="InterPro" id="IPR036736">
    <property type="entry name" value="ACP-like_sf"/>
</dbReference>
<keyword evidence="3" id="KW-0808">Transferase</keyword>
<dbReference type="Pfam" id="PF22953">
    <property type="entry name" value="SpnB_Rossmann"/>
    <property type="match status" value="1"/>
</dbReference>
<feature type="region of interest" description="N-terminal hotdog fold" evidence="5">
    <location>
        <position position="1"/>
    </location>
</feature>
<dbReference type="OrthoDB" id="9778690at2"/>
<evidence type="ECO:0000256" key="4">
    <source>
        <dbReference type="ARBA" id="ARBA00023268"/>
    </source>
</evidence>
<dbReference type="PROSITE" id="PS50075">
    <property type="entry name" value="CARRIER"/>
    <property type="match status" value="1"/>
</dbReference>
<dbReference type="KEGG" id="smao:CAG99_19775"/>
<dbReference type="Pfam" id="PF00550">
    <property type="entry name" value="PP-binding"/>
    <property type="match status" value="1"/>
</dbReference>
<protein>
    <submittedName>
        <fullName evidence="8">HerC</fullName>
    </submittedName>
</protein>
<dbReference type="Gene3D" id="3.40.50.720">
    <property type="entry name" value="NAD(P)-binding Rossmann-like Domain"/>
    <property type="match status" value="1"/>
</dbReference>
<evidence type="ECO:0000256" key="1">
    <source>
        <dbReference type="ARBA" id="ARBA00022450"/>
    </source>
</evidence>
<dbReference type="GO" id="GO:0004312">
    <property type="term" value="F:fatty acid synthase activity"/>
    <property type="evidence" value="ECO:0007669"/>
    <property type="project" value="TreeGrafter"/>
</dbReference>
<dbReference type="PANTHER" id="PTHR43775:SF51">
    <property type="entry name" value="INACTIVE PHENOLPHTHIOCEROL SYNTHESIS POLYKETIDE SYNTHASE TYPE I PKS1-RELATED"/>
    <property type="match status" value="1"/>
</dbReference>
<feature type="domain" description="Carrier" evidence="6">
    <location>
        <begin position="614"/>
        <end position="689"/>
    </location>
</feature>
<name>A0A0U1ZVN7_9ACTN</name>
<dbReference type="Proteomes" id="UP000194218">
    <property type="component" value="Chromosome"/>
</dbReference>
<dbReference type="PANTHER" id="PTHR43775">
    <property type="entry name" value="FATTY ACID SYNTHASE"/>
    <property type="match status" value="1"/>
</dbReference>
<dbReference type="SUPFAM" id="SSF47336">
    <property type="entry name" value="ACP-like"/>
    <property type="match status" value="1"/>
</dbReference>
<proteinExistence type="predicted"/>
<dbReference type="InterPro" id="IPR049900">
    <property type="entry name" value="PKS_mFAS_DH"/>
</dbReference>
<evidence type="ECO:0000256" key="5">
    <source>
        <dbReference type="PROSITE-ProRule" id="PRU01363"/>
    </source>
</evidence>
<keyword evidence="2" id="KW-0597">Phosphoprotein</keyword>
<dbReference type="SMART" id="SM00823">
    <property type="entry name" value="PKS_PP"/>
    <property type="match status" value="1"/>
</dbReference>
<dbReference type="InterPro" id="IPR036291">
    <property type="entry name" value="NAD(P)-bd_dom_sf"/>
</dbReference>
<dbReference type="InterPro" id="IPR042104">
    <property type="entry name" value="PKS_dehydratase_sf"/>
</dbReference>
<dbReference type="Pfam" id="PF14765">
    <property type="entry name" value="PS-DH"/>
    <property type="match status" value="1"/>
</dbReference>
<evidence type="ECO:0000313" key="10">
    <source>
        <dbReference type="Proteomes" id="UP000194218"/>
    </source>
</evidence>
<dbReference type="SUPFAM" id="SSF51735">
    <property type="entry name" value="NAD(P)-binding Rossmann-fold domains"/>
    <property type="match status" value="2"/>
</dbReference>
<evidence type="ECO:0000313" key="8">
    <source>
        <dbReference type="EMBL" id="AKD43751.1"/>
    </source>
</evidence>
<gene>
    <name evidence="9" type="ORF">CAG99_19775</name>
</gene>
<dbReference type="AlphaFoldDB" id="A0A0U1ZVN7"/>
<dbReference type="EMBL" id="CP021121">
    <property type="protein sequence ID" value="ARQ70778.1"/>
    <property type="molecule type" value="Genomic_DNA"/>
</dbReference>
<dbReference type="GO" id="GO:0017000">
    <property type="term" value="P:antibiotic biosynthetic process"/>
    <property type="evidence" value="ECO:0007669"/>
    <property type="project" value="UniProtKB-ARBA"/>
</dbReference>
<dbReference type="InterPro" id="IPR013968">
    <property type="entry name" value="PKS_KR"/>
</dbReference>
<reference evidence="8" key="1">
    <citation type="journal article" date="2015" name="ChemBioChem">
        <title>Characterization of Heronamide Biosynthesis Reveals a Tailoring Hydroxylase and Indicates Migrated Double Bonds.</title>
        <authorList>
            <person name="Zhu Y."/>
            <person name="Zhang W."/>
            <person name="Chen Y."/>
            <person name="Yuan C."/>
            <person name="Zhang H."/>
            <person name="Zhang G."/>
            <person name="Ma L."/>
            <person name="Zhang Q."/>
            <person name="Tian X."/>
            <person name="Zhang S."/>
            <person name="Zhang C."/>
        </authorList>
    </citation>
    <scope>NUCLEOTIDE SEQUENCE</scope>
    <source>
        <strain evidence="8">SCSIO 03032</strain>
    </source>
</reference>
<dbReference type="InterPro" id="IPR020806">
    <property type="entry name" value="PKS_PP-bd"/>
</dbReference>
<sequence>MSSSERPGLPDGVREVDIDHLYHRLADRGLQYGPVFRGLRAVWSRDDEVWADAALDQGSGGDGDYHLHPALFDAALQAALVPGLDRESGTFLPFALRGVRLHKAGARAVRVHTVPGEGGVTLALTGEDGEPVATVGALAMRPVTADQLDAAVQRTQLLRMAWKAVVQPRAVADQHWAFLGTDHIGVTGALKAIRRPLDTHPSLGALDLALRNGAPAPDVVIVSCTDEEAPVRSAAQRALVLVQEWLADRRLAGTRLVLVTRGAVAARAQEDVPDAPGAAVWGLLRSAQSEHPGRFVLVDVDDPEDGSHALLAAVASGEPQLAVRRGALFRPRLVRCPPPRPAALTGTVVVTGGTGALGRLLARHLVTRHDVGHLVLLSRRGPDAPGAAELTAELTTAGARVEVHACDVADRDDLARVLAGVPAPSAVIHTAGVVSDGAVGTLTPRGLDRVLRPKADAALHLHDLVKDPECAFVLFSSVAGLTGNAGQANYAAANGVLDALAHHRRALGLRGTSLAWGLWESEGGMGSDLSATELARIKRSGFAPLGHEQGLALFDAALAGDEAVLAPVRLNEAALTGDVPPVLAELAPAGTAAPASSDALRSRLAGLPETERDAAALDFVREAAAAVLGYDGPDDVAPDREFSAVGLDSIGNLELSRRLASATGLRLPATLTFDHPTPVQLAAHLRRLLQEGEA</sequence>
<evidence type="ECO:0000259" key="6">
    <source>
        <dbReference type="PROSITE" id="PS50075"/>
    </source>
</evidence>
<comment type="caution">
    <text evidence="5">Lacks conserved residue(s) required for the propagation of feature annotation.</text>
</comment>
<dbReference type="InterPro" id="IPR057326">
    <property type="entry name" value="KR_dom"/>
</dbReference>
<accession>A0A0U1ZVN7</accession>
<reference evidence="9 10" key="2">
    <citation type="submission" date="2017-05" db="EMBL/GenBank/DDBJ databases">
        <title>Complete genome sequence of Streptomyces sp. SCSIO 03032 revealed the diverse biosynthetic pathways for its bioactive secondary metabolites.</title>
        <authorList>
            <person name="Ma L."/>
            <person name="Zhu Y."/>
            <person name="Zhang W."/>
            <person name="Zhang G."/>
            <person name="Tian X."/>
            <person name="Zhang S."/>
            <person name="Zhang C."/>
        </authorList>
    </citation>
    <scope>NUCLEOTIDE SEQUENCE [LARGE SCALE GENOMIC DNA]</scope>
    <source>
        <strain evidence="9 10">SCSIO 03032</strain>
    </source>
</reference>
<dbReference type="SMART" id="SM01294">
    <property type="entry name" value="PKS_PP_betabranch"/>
    <property type="match status" value="1"/>
</dbReference>
<feature type="region of interest" description="C-terminal hotdog fold" evidence="5">
    <location>
        <begin position="13"/>
        <end position="149"/>
    </location>
</feature>
<dbReference type="Pfam" id="PF08659">
    <property type="entry name" value="KR"/>
    <property type="match status" value="1"/>
</dbReference>
<dbReference type="InterPro" id="IPR049551">
    <property type="entry name" value="PKS_DH_C"/>
</dbReference>
<dbReference type="FunFam" id="1.10.1200.10:FF:000007">
    <property type="entry name" value="Probable polyketide synthase pks17"/>
    <property type="match status" value="1"/>
</dbReference>
<dbReference type="GO" id="GO:0031177">
    <property type="term" value="F:phosphopantetheine binding"/>
    <property type="evidence" value="ECO:0007669"/>
    <property type="project" value="InterPro"/>
</dbReference>
<evidence type="ECO:0000256" key="2">
    <source>
        <dbReference type="ARBA" id="ARBA00022553"/>
    </source>
</evidence>
<evidence type="ECO:0000313" key="9">
    <source>
        <dbReference type="EMBL" id="ARQ70778.1"/>
    </source>
</evidence>
<dbReference type="CDD" id="cd08956">
    <property type="entry name" value="KR_3_FAS_SDR_x"/>
    <property type="match status" value="1"/>
</dbReference>
<dbReference type="EMBL" id="KP742963">
    <property type="protein sequence ID" value="AKD43751.1"/>
    <property type="molecule type" value="Genomic_DNA"/>
</dbReference>